<dbReference type="PANTHER" id="PTHR43791:SF36">
    <property type="entry name" value="TRANSPORTER, PUTATIVE (AFU_ORTHOLOGUE AFUA_6G08340)-RELATED"/>
    <property type="match status" value="1"/>
</dbReference>
<evidence type="ECO:0000313" key="8">
    <source>
        <dbReference type="Proteomes" id="UP000054466"/>
    </source>
</evidence>
<feature type="transmembrane region" description="Helical" evidence="6">
    <location>
        <begin position="297"/>
        <end position="321"/>
    </location>
</feature>
<organism evidence="7 8">
    <name type="scientific">Cladophialophora immunda</name>
    <dbReference type="NCBI Taxonomy" id="569365"/>
    <lineage>
        <taxon>Eukaryota</taxon>
        <taxon>Fungi</taxon>
        <taxon>Dikarya</taxon>
        <taxon>Ascomycota</taxon>
        <taxon>Pezizomycotina</taxon>
        <taxon>Eurotiomycetes</taxon>
        <taxon>Chaetothyriomycetidae</taxon>
        <taxon>Chaetothyriales</taxon>
        <taxon>Herpotrichiellaceae</taxon>
        <taxon>Cladophialophora</taxon>
    </lineage>
</organism>
<feature type="transmembrane region" description="Helical" evidence="6">
    <location>
        <begin position="187"/>
        <end position="208"/>
    </location>
</feature>
<feature type="transmembrane region" description="Helical" evidence="6">
    <location>
        <begin position="220"/>
        <end position="243"/>
    </location>
</feature>
<feature type="transmembrane region" description="Helical" evidence="6">
    <location>
        <begin position="51"/>
        <end position="72"/>
    </location>
</feature>
<feature type="transmembrane region" description="Helical" evidence="6">
    <location>
        <begin position="362"/>
        <end position="381"/>
    </location>
</feature>
<accession>A0A0D2C2I6</accession>
<feature type="transmembrane region" description="Helical" evidence="6">
    <location>
        <begin position="420"/>
        <end position="440"/>
    </location>
</feature>
<feature type="transmembrane region" description="Helical" evidence="6">
    <location>
        <begin position="96"/>
        <end position="118"/>
    </location>
</feature>
<dbReference type="GO" id="GO:0022857">
    <property type="term" value="F:transmembrane transporter activity"/>
    <property type="evidence" value="ECO:0007669"/>
    <property type="project" value="InterPro"/>
</dbReference>
<dbReference type="EMBL" id="KN847045">
    <property type="protein sequence ID" value="KIW24695.1"/>
    <property type="molecule type" value="Genomic_DNA"/>
</dbReference>
<dbReference type="GO" id="GO:0016020">
    <property type="term" value="C:membrane"/>
    <property type="evidence" value="ECO:0007669"/>
    <property type="project" value="UniProtKB-SubCell"/>
</dbReference>
<dbReference type="OrthoDB" id="2985014at2759"/>
<dbReference type="InterPro" id="IPR036259">
    <property type="entry name" value="MFS_trans_sf"/>
</dbReference>
<dbReference type="Pfam" id="PF07690">
    <property type="entry name" value="MFS_1"/>
    <property type="match status" value="1"/>
</dbReference>
<evidence type="ECO:0000256" key="4">
    <source>
        <dbReference type="ARBA" id="ARBA00022989"/>
    </source>
</evidence>
<evidence type="ECO:0000256" key="6">
    <source>
        <dbReference type="SAM" id="Phobius"/>
    </source>
</evidence>
<protein>
    <recommendedName>
        <fullName evidence="9">Major facilitator superfamily (MFS) profile domain-containing protein</fullName>
    </recommendedName>
</protein>
<keyword evidence="5 6" id="KW-0472">Membrane</keyword>
<dbReference type="RefSeq" id="XP_016244911.1">
    <property type="nucleotide sequence ID" value="XM_016397720.1"/>
</dbReference>
<dbReference type="Proteomes" id="UP000054466">
    <property type="component" value="Unassembled WGS sequence"/>
</dbReference>
<comment type="subcellular location">
    <subcellularLocation>
        <location evidence="1">Membrane</location>
        <topology evidence="1">Multi-pass membrane protein</topology>
    </subcellularLocation>
</comment>
<dbReference type="Gene3D" id="1.20.1250.20">
    <property type="entry name" value="MFS general substrate transporter like domains"/>
    <property type="match status" value="2"/>
</dbReference>
<feature type="transmembrane region" description="Helical" evidence="6">
    <location>
        <begin position="150"/>
        <end position="175"/>
    </location>
</feature>
<feature type="transmembrane region" description="Helical" evidence="6">
    <location>
        <begin position="127"/>
        <end position="144"/>
    </location>
</feature>
<evidence type="ECO:0000313" key="7">
    <source>
        <dbReference type="EMBL" id="KIW24695.1"/>
    </source>
</evidence>
<keyword evidence="2" id="KW-0813">Transport</keyword>
<dbReference type="GeneID" id="27349590"/>
<evidence type="ECO:0000256" key="1">
    <source>
        <dbReference type="ARBA" id="ARBA00004141"/>
    </source>
</evidence>
<dbReference type="SUPFAM" id="SSF103473">
    <property type="entry name" value="MFS general substrate transporter"/>
    <property type="match status" value="1"/>
</dbReference>
<dbReference type="HOGENOM" id="CLU_001265_0_1_1"/>
<evidence type="ECO:0000256" key="2">
    <source>
        <dbReference type="ARBA" id="ARBA00022448"/>
    </source>
</evidence>
<dbReference type="AlphaFoldDB" id="A0A0D2C2I6"/>
<keyword evidence="3 6" id="KW-0812">Transmembrane</keyword>
<feature type="transmembrane region" description="Helical" evidence="6">
    <location>
        <begin position="333"/>
        <end position="350"/>
    </location>
</feature>
<feature type="transmembrane region" description="Helical" evidence="6">
    <location>
        <begin position="387"/>
        <end position="408"/>
    </location>
</feature>
<proteinExistence type="predicted"/>
<dbReference type="InterPro" id="IPR011701">
    <property type="entry name" value="MFS"/>
</dbReference>
<feature type="transmembrane region" description="Helical" evidence="6">
    <location>
        <begin position="452"/>
        <end position="471"/>
    </location>
</feature>
<evidence type="ECO:0000256" key="3">
    <source>
        <dbReference type="ARBA" id="ARBA00022692"/>
    </source>
</evidence>
<keyword evidence="4 6" id="KW-1133">Transmembrane helix</keyword>
<dbReference type="PANTHER" id="PTHR43791">
    <property type="entry name" value="PERMEASE-RELATED"/>
    <property type="match status" value="1"/>
</dbReference>
<sequence>MTDIDLKTEGVVHATFDQVETLDGNKTISASYIDETNGASSHNKSKQERRLVLKCDLLLLTLAILIYLVTAWDRNNIGNARLMGLQEQLHMSNRDFYNAVMMYYVSYIIFMLPANVFVRSIQAHRQVGICVMAFGTFVCCMSAVKSTSAILGLRFLVGMASVFVQGLSIYLSLWYKRDEVVTRGGNPGIYYSAATIAGAFSGLIAYGIQKNMDGALGRPAWQWIFIIQGSAAILVGILVYILLPLGPDQMRKAGKAHWLFTEQEIDLAIFRMKTYNTVDAKFEPKQIWAALVDVKTWFFCLMNSGIAIALISLSSFLPTFINQFGYSPIRTQLFSVIPYACAFVTLLVLNSASDRVNLKGPFLMLCLSISIVGYIILLCPGNVHVKIFGSCLIVAGTFPAVTFLGAWIGINTAGFTKRAATWAICEVWGQSFAILGTRIYTDPPRFVKGHSIVLSFQVLALLAVVACYFWLRRLNRQKAEDGLERTRSGQAHPDLQKSLEEVHDRHPLFVYTL</sequence>
<name>A0A0D2C2I6_9EURO</name>
<evidence type="ECO:0008006" key="9">
    <source>
        <dbReference type="Google" id="ProtNLM"/>
    </source>
</evidence>
<gene>
    <name evidence="7" type="ORF">PV07_10396</name>
</gene>
<evidence type="ECO:0000256" key="5">
    <source>
        <dbReference type="ARBA" id="ARBA00023136"/>
    </source>
</evidence>
<keyword evidence="8" id="KW-1185">Reference proteome</keyword>
<dbReference type="FunFam" id="1.20.1250.20:FF:000013">
    <property type="entry name" value="MFS general substrate transporter"/>
    <property type="match status" value="1"/>
</dbReference>
<reference evidence="7 8" key="1">
    <citation type="submission" date="2015-01" db="EMBL/GenBank/DDBJ databases">
        <title>The Genome Sequence of Cladophialophora immunda CBS83496.</title>
        <authorList>
            <consortium name="The Broad Institute Genomics Platform"/>
            <person name="Cuomo C."/>
            <person name="de Hoog S."/>
            <person name="Gorbushina A."/>
            <person name="Stielow B."/>
            <person name="Teixiera M."/>
            <person name="Abouelleil A."/>
            <person name="Chapman S.B."/>
            <person name="Priest M."/>
            <person name="Young S.K."/>
            <person name="Wortman J."/>
            <person name="Nusbaum C."/>
            <person name="Birren B."/>
        </authorList>
    </citation>
    <scope>NUCLEOTIDE SEQUENCE [LARGE SCALE GENOMIC DNA]</scope>
    <source>
        <strain evidence="7 8">CBS 83496</strain>
    </source>
</reference>
<dbReference type="VEuPathDB" id="FungiDB:PV07_10396"/>